<keyword evidence="3" id="KW-1185">Reference proteome</keyword>
<comment type="caution">
    <text evidence="2">The sequence shown here is derived from an EMBL/GenBank/DDBJ whole genome shotgun (WGS) entry which is preliminary data.</text>
</comment>
<gene>
    <name evidence="2" type="ORF">BDW59DRAFT_52137</name>
</gene>
<protein>
    <recommendedName>
        <fullName evidence="4">Chromatin target of PRMT1 protein C-terminal domain-containing protein</fullName>
    </recommendedName>
</protein>
<evidence type="ECO:0000313" key="2">
    <source>
        <dbReference type="EMBL" id="KAL2828262.1"/>
    </source>
</evidence>
<organism evidence="2 3">
    <name type="scientific">Aspergillus cavernicola</name>
    <dbReference type="NCBI Taxonomy" id="176166"/>
    <lineage>
        <taxon>Eukaryota</taxon>
        <taxon>Fungi</taxon>
        <taxon>Dikarya</taxon>
        <taxon>Ascomycota</taxon>
        <taxon>Pezizomycotina</taxon>
        <taxon>Eurotiomycetes</taxon>
        <taxon>Eurotiomycetidae</taxon>
        <taxon>Eurotiales</taxon>
        <taxon>Aspergillaceae</taxon>
        <taxon>Aspergillus</taxon>
        <taxon>Aspergillus subgen. Nidulantes</taxon>
    </lineage>
</organism>
<sequence>MYRRSLCIEGRCARSAAAEAGKGGRGRIKKRAESDNRRARRLIMDVRLRRLEEEERLKLAKRSLRQPQPKQRTTTMMRKEAGWQGRRHANTNLDVTRRGLSNGSMPAFGGARNRRAVKLIPNWLGGSVTTMRGRSERNGPGSQRSGPKYRQAAERRGQKKKRGRRRGKKKRKQVAGRGREEKTMDMDINDMEQEEFKMKLIITMWRDKIQLLL</sequence>
<evidence type="ECO:0008006" key="4">
    <source>
        <dbReference type="Google" id="ProtNLM"/>
    </source>
</evidence>
<accession>A0ABR4IKI3</accession>
<name>A0ABR4IKI3_9EURO</name>
<feature type="compositionally biased region" description="Basic residues" evidence="1">
    <location>
        <begin position="157"/>
        <end position="174"/>
    </location>
</feature>
<dbReference type="Proteomes" id="UP001610335">
    <property type="component" value="Unassembled WGS sequence"/>
</dbReference>
<feature type="region of interest" description="Disordered" evidence="1">
    <location>
        <begin position="126"/>
        <end position="187"/>
    </location>
</feature>
<reference evidence="2 3" key="1">
    <citation type="submission" date="2024-07" db="EMBL/GenBank/DDBJ databases">
        <title>Section-level genome sequencing and comparative genomics of Aspergillus sections Usti and Cavernicolus.</title>
        <authorList>
            <consortium name="Lawrence Berkeley National Laboratory"/>
            <person name="Nybo J.L."/>
            <person name="Vesth T.C."/>
            <person name="Theobald S."/>
            <person name="Frisvad J.C."/>
            <person name="Larsen T.O."/>
            <person name="Kjaerboelling I."/>
            <person name="Rothschild-Mancinelli K."/>
            <person name="Lyhne E.K."/>
            <person name="Kogle M.E."/>
            <person name="Barry K."/>
            <person name="Clum A."/>
            <person name="Na H."/>
            <person name="Ledsgaard L."/>
            <person name="Lin J."/>
            <person name="Lipzen A."/>
            <person name="Kuo A."/>
            <person name="Riley R."/>
            <person name="Mondo S."/>
            <person name="LaButti K."/>
            <person name="Haridas S."/>
            <person name="Pangalinan J."/>
            <person name="Salamov A.A."/>
            <person name="Simmons B.A."/>
            <person name="Magnuson J.K."/>
            <person name="Chen J."/>
            <person name="Drula E."/>
            <person name="Henrissat B."/>
            <person name="Wiebenga A."/>
            <person name="Lubbers R.J."/>
            <person name="Gomes A.C."/>
            <person name="Makela M.R."/>
            <person name="Stajich J."/>
            <person name="Grigoriev I.V."/>
            <person name="Mortensen U.H."/>
            <person name="De vries R.P."/>
            <person name="Baker S.E."/>
            <person name="Andersen M.R."/>
        </authorList>
    </citation>
    <scope>NUCLEOTIDE SEQUENCE [LARGE SCALE GENOMIC DNA]</scope>
    <source>
        <strain evidence="2 3">CBS 600.67</strain>
    </source>
</reference>
<dbReference type="EMBL" id="JBFXLS010000021">
    <property type="protein sequence ID" value="KAL2828262.1"/>
    <property type="molecule type" value="Genomic_DNA"/>
</dbReference>
<proteinExistence type="predicted"/>
<evidence type="ECO:0000313" key="3">
    <source>
        <dbReference type="Proteomes" id="UP001610335"/>
    </source>
</evidence>
<evidence type="ECO:0000256" key="1">
    <source>
        <dbReference type="SAM" id="MobiDB-lite"/>
    </source>
</evidence>